<comment type="similarity">
    <text evidence="1">Belongs to the GSP E family.</text>
</comment>
<evidence type="ECO:0000256" key="1">
    <source>
        <dbReference type="ARBA" id="ARBA00006611"/>
    </source>
</evidence>
<dbReference type="EMBL" id="CP036299">
    <property type="protein sequence ID" value="QDV32154.1"/>
    <property type="molecule type" value="Genomic_DNA"/>
</dbReference>
<keyword evidence="3" id="KW-0067">ATP-binding</keyword>
<dbReference type="Gene3D" id="3.40.50.300">
    <property type="entry name" value="P-loop containing nucleotide triphosphate hydrolases"/>
    <property type="match status" value="1"/>
</dbReference>
<dbReference type="KEGG" id="peh:Spb1_41040"/>
<proteinExistence type="inferred from homology"/>
<evidence type="ECO:0000313" key="6">
    <source>
        <dbReference type="Proteomes" id="UP000315349"/>
    </source>
</evidence>
<evidence type="ECO:0000313" key="5">
    <source>
        <dbReference type="EMBL" id="QDV32154.1"/>
    </source>
</evidence>
<evidence type="ECO:0000259" key="4">
    <source>
        <dbReference type="SMART" id="SM00382"/>
    </source>
</evidence>
<dbReference type="SMART" id="SM00382">
    <property type="entry name" value="AAA"/>
    <property type="match status" value="1"/>
</dbReference>
<organism evidence="5 6">
    <name type="scientific">Planctopirus ephydatiae</name>
    <dbReference type="NCBI Taxonomy" id="2528019"/>
    <lineage>
        <taxon>Bacteria</taxon>
        <taxon>Pseudomonadati</taxon>
        <taxon>Planctomycetota</taxon>
        <taxon>Planctomycetia</taxon>
        <taxon>Planctomycetales</taxon>
        <taxon>Planctomycetaceae</taxon>
        <taxon>Planctopirus</taxon>
    </lineage>
</organism>
<dbReference type="GO" id="GO:0005524">
    <property type="term" value="F:ATP binding"/>
    <property type="evidence" value="ECO:0007669"/>
    <property type="project" value="UniProtKB-KW"/>
</dbReference>
<evidence type="ECO:0000256" key="2">
    <source>
        <dbReference type="ARBA" id="ARBA00022741"/>
    </source>
</evidence>
<dbReference type="Pfam" id="PF00437">
    <property type="entry name" value="T2SSE"/>
    <property type="match status" value="1"/>
</dbReference>
<accession>A0A518GU78</accession>
<gene>
    <name evidence="5" type="primary">gspE_2</name>
    <name evidence="5" type="ORF">Spb1_41040</name>
</gene>
<dbReference type="CDD" id="cd01129">
    <property type="entry name" value="PulE-GspE-like"/>
    <property type="match status" value="1"/>
</dbReference>
<dbReference type="GO" id="GO:0005886">
    <property type="term" value="C:plasma membrane"/>
    <property type="evidence" value="ECO:0007669"/>
    <property type="project" value="TreeGrafter"/>
</dbReference>
<keyword evidence="6" id="KW-1185">Reference proteome</keyword>
<name>A0A518GU78_9PLAN</name>
<dbReference type="AlphaFoldDB" id="A0A518GU78"/>
<evidence type="ECO:0000256" key="3">
    <source>
        <dbReference type="ARBA" id="ARBA00022840"/>
    </source>
</evidence>
<feature type="domain" description="AAA+ ATPase" evidence="4">
    <location>
        <begin position="185"/>
        <end position="309"/>
    </location>
</feature>
<dbReference type="Gene3D" id="3.30.450.90">
    <property type="match status" value="1"/>
</dbReference>
<sequence length="420" mass="46644">MGRSLCVWCVEPLLGMCMSISLHPLTKNNLKIDGALARCQLPWENLNLQDADFAVRAVEQLLRLAIDERASDVHLVPSPAGLQIAFRQDGLLEPMGSFPPEVSPLIINRIKVLAQLLTYRTDLPQEGRLRLPEFPGELRASTFPTIHGEKVVVRLFIGSGQYRVLDELGYTPQVQLGLEQALLQTSGMLLLTGPAGSGKTTSAYACLRWLQAYRKGQCSLVSLEDPVEAILPGVSQTQVRRGTEFNYALGLRSLLRQDPDVIFVGEIRDAETAQTAFQASLAGHLVISTFHAGSAGDAICRLTDLGVEPFLLRSGLIAVLCQRLVKRLAKDRETSFSTRRYEGRFVAAELMEPELHHLARPIMRKVNGKRLEELAARHGFVPLREALEEAVRTGKTDWHEVYRILGTRPVDERRDVSEGL</sequence>
<dbReference type="InterPro" id="IPR027417">
    <property type="entry name" value="P-loop_NTPase"/>
</dbReference>
<protein>
    <submittedName>
        <fullName evidence="5">Type II secretion system protein E</fullName>
    </submittedName>
</protein>
<keyword evidence="2" id="KW-0547">Nucleotide-binding</keyword>
<dbReference type="SUPFAM" id="SSF52540">
    <property type="entry name" value="P-loop containing nucleoside triphosphate hydrolases"/>
    <property type="match status" value="1"/>
</dbReference>
<dbReference type="Proteomes" id="UP000315349">
    <property type="component" value="Chromosome"/>
</dbReference>
<dbReference type="PANTHER" id="PTHR30258:SF2">
    <property type="entry name" value="COMG OPERON PROTEIN 1"/>
    <property type="match status" value="1"/>
</dbReference>
<dbReference type="PANTHER" id="PTHR30258">
    <property type="entry name" value="TYPE II SECRETION SYSTEM PROTEIN GSPE-RELATED"/>
    <property type="match status" value="1"/>
</dbReference>
<dbReference type="GO" id="GO:0016887">
    <property type="term" value="F:ATP hydrolysis activity"/>
    <property type="evidence" value="ECO:0007669"/>
    <property type="project" value="TreeGrafter"/>
</dbReference>
<reference evidence="5 6" key="1">
    <citation type="submission" date="2019-02" db="EMBL/GenBank/DDBJ databases">
        <title>Deep-cultivation of Planctomycetes and their phenomic and genomic characterization uncovers novel biology.</title>
        <authorList>
            <person name="Wiegand S."/>
            <person name="Jogler M."/>
            <person name="Boedeker C."/>
            <person name="Pinto D."/>
            <person name="Vollmers J."/>
            <person name="Rivas-Marin E."/>
            <person name="Kohn T."/>
            <person name="Peeters S.H."/>
            <person name="Heuer A."/>
            <person name="Rast P."/>
            <person name="Oberbeckmann S."/>
            <person name="Bunk B."/>
            <person name="Jeske O."/>
            <person name="Meyerdierks A."/>
            <person name="Storesund J.E."/>
            <person name="Kallscheuer N."/>
            <person name="Luecker S."/>
            <person name="Lage O.M."/>
            <person name="Pohl T."/>
            <person name="Merkel B.J."/>
            <person name="Hornburger P."/>
            <person name="Mueller R.-W."/>
            <person name="Bruemmer F."/>
            <person name="Labrenz M."/>
            <person name="Spormann A.M."/>
            <person name="Op den Camp H."/>
            <person name="Overmann J."/>
            <person name="Amann R."/>
            <person name="Jetten M.S.M."/>
            <person name="Mascher T."/>
            <person name="Medema M.H."/>
            <person name="Devos D.P."/>
            <person name="Kaster A.-K."/>
            <person name="Ovreas L."/>
            <person name="Rohde M."/>
            <person name="Galperin M.Y."/>
            <person name="Jogler C."/>
        </authorList>
    </citation>
    <scope>NUCLEOTIDE SEQUENCE [LARGE SCALE GENOMIC DNA]</scope>
    <source>
        <strain evidence="5 6">Spb1</strain>
    </source>
</reference>
<dbReference type="InterPro" id="IPR003593">
    <property type="entry name" value="AAA+_ATPase"/>
</dbReference>
<dbReference type="InterPro" id="IPR001482">
    <property type="entry name" value="T2SS/T4SS_dom"/>
</dbReference>